<proteinExistence type="predicted"/>
<protein>
    <submittedName>
        <fullName evidence="1">Uncharacterized protein</fullName>
    </submittedName>
</protein>
<reference evidence="1 2" key="1">
    <citation type="journal article" date="2018" name="Sci. Rep.">
        <title>Genomic signatures of local adaptation to the degree of environmental predictability in rotifers.</title>
        <authorList>
            <person name="Franch-Gras L."/>
            <person name="Hahn C."/>
            <person name="Garcia-Roger E.M."/>
            <person name="Carmona M.J."/>
            <person name="Serra M."/>
            <person name="Gomez A."/>
        </authorList>
    </citation>
    <scope>NUCLEOTIDE SEQUENCE [LARGE SCALE GENOMIC DNA]</scope>
    <source>
        <strain evidence="1">HYR1</strain>
    </source>
</reference>
<comment type="caution">
    <text evidence="1">The sequence shown here is derived from an EMBL/GenBank/DDBJ whole genome shotgun (WGS) entry which is preliminary data.</text>
</comment>
<keyword evidence="2" id="KW-1185">Reference proteome</keyword>
<name>A0A3M7QUN3_BRAPC</name>
<gene>
    <name evidence="1" type="ORF">BpHYR1_017362</name>
</gene>
<sequence>MSRQISNEIKALKGSFLSEKFSALNQFNQSESKCWNLLNNFIDPNKASLNKKIIKLRKNETISEDPEEVANLFGEHLEKIFTADHCSTNLPSMKTSISPVSVEKITKDEFLSSLKELKNKASADSNGTFPDFSWT</sequence>
<accession>A0A3M7QUN3</accession>
<dbReference type="AlphaFoldDB" id="A0A3M7QUN3"/>
<dbReference type="EMBL" id="REGN01005052">
    <property type="protein sequence ID" value="RNA15052.1"/>
    <property type="molecule type" value="Genomic_DNA"/>
</dbReference>
<organism evidence="1 2">
    <name type="scientific">Brachionus plicatilis</name>
    <name type="common">Marine rotifer</name>
    <name type="synonym">Brachionus muelleri</name>
    <dbReference type="NCBI Taxonomy" id="10195"/>
    <lineage>
        <taxon>Eukaryota</taxon>
        <taxon>Metazoa</taxon>
        <taxon>Spiralia</taxon>
        <taxon>Gnathifera</taxon>
        <taxon>Rotifera</taxon>
        <taxon>Eurotatoria</taxon>
        <taxon>Monogononta</taxon>
        <taxon>Pseudotrocha</taxon>
        <taxon>Ploima</taxon>
        <taxon>Brachionidae</taxon>
        <taxon>Brachionus</taxon>
    </lineage>
</organism>
<evidence type="ECO:0000313" key="2">
    <source>
        <dbReference type="Proteomes" id="UP000276133"/>
    </source>
</evidence>
<dbReference type="Proteomes" id="UP000276133">
    <property type="component" value="Unassembled WGS sequence"/>
</dbReference>
<evidence type="ECO:0000313" key="1">
    <source>
        <dbReference type="EMBL" id="RNA15052.1"/>
    </source>
</evidence>